<protein>
    <submittedName>
        <fullName evidence="1">Uncharacterized protein</fullName>
    </submittedName>
</protein>
<evidence type="ECO:0000313" key="1">
    <source>
        <dbReference type="EMBL" id="DAF53151.1"/>
    </source>
</evidence>
<dbReference type="EMBL" id="BK032647">
    <property type="protein sequence ID" value="DAF53151.1"/>
    <property type="molecule type" value="Genomic_DNA"/>
</dbReference>
<reference evidence="1" key="1">
    <citation type="journal article" date="2021" name="Proc. Natl. Acad. Sci. U.S.A.">
        <title>A Catalog of Tens of Thousands of Viruses from Human Metagenomes Reveals Hidden Associations with Chronic Diseases.</title>
        <authorList>
            <person name="Tisza M.J."/>
            <person name="Buck C.B."/>
        </authorList>
    </citation>
    <scope>NUCLEOTIDE SEQUENCE</scope>
    <source>
        <strain evidence="1">CtLdn10</strain>
    </source>
</reference>
<organism evidence="1">
    <name type="scientific">Siphoviridae sp. ctLdn10</name>
    <dbReference type="NCBI Taxonomy" id="2827847"/>
    <lineage>
        <taxon>Viruses</taxon>
        <taxon>Duplodnaviria</taxon>
        <taxon>Heunggongvirae</taxon>
        <taxon>Uroviricota</taxon>
        <taxon>Caudoviricetes</taxon>
    </lineage>
</organism>
<name>A0A8S5SR32_9CAUD</name>
<sequence>MEQKNLDELMEEYKKHLDASVELAKELGFSVLAIDTLGHIRTNKTEAKEAAGIISLVMLVSEPFCHAVSIALRATFVSFWNYMGGKSILSEDLDKKIQKEENDEDKEK</sequence>
<proteinExistence type="predicted"/>
<accession>A0A8S5SR32</accession>